<dbReference type="InterPro" id="IPR051906">
    <property type="entry name" value="TolC-like"/>
</dbReference>
<keyword evidence="7" id="KW-0998">Cell outer membrane</keyword>
<reference evidence="11" key="1">
    <citation type="journal article" date="2019" name="Int. J. Syst. Evol. Microbiol.">
        <title>The Global Catalogue of Microorganisms (GCM) 10K type strain sequencing project: providing services to taxonomists for standard genome sequencing and annotation.</title>
        <authorList>
            <consortium name="The Broad Institute Genomics Platform"/>
            <consortium name="The Broad Institute Genome Sequencing Center for Infectious Disease"/>
            <person name="Wu L."/>
            <person name="Ma J."/>
        </authorList>
    </citation>
    <scope>NUCLEOTIDE SEQUENCE [LARGE SCALE GENOMIC DNA]</scope>
    <source>
        <strain evidence="11">CGMCC 4.7357</strain>
    </source>
</reference>
<accession>A0ABV9K7N0</accession>
<evidence type="ECO:0000313" key="11">
    <source>
        <dbReference type="Proteomes" id="UP001596020"/>
    </source>
</evidence>
<comment type="subcellular location">
    <subcellularLocation>
        <location evidence="1">Cell outer membrane</location>
    </subcellularLocation>
</comment>
<feature type="chain" id="PRO_5046399191" evidence="9">
    <location>
        <begin position="22"/>
        <end position="449"/>
    </location>
</feature>
<dbReference type="RefSeq" id="WP_380078554.1">
    <property type="nucleotide sequence ID" value="NZ_JBHSGO010000158.1"/>
</dbReference>
<feature type="coiled-coil region" evidence="8">
    <location>
        <begin position="112"/>
        <end position="139"/>
    </location>
</feature>
<comment type="caution">
    <text evidence="10">The sequence shown here is derived from an EMBL/GenBank/DDBJ whole genome shotgun (WGS) entry which is preliminary data.</text>
</comment>
<dbReference type="Gene3D" id="1.20.1600.10">
    <property type="entry name" value="Outer membrane efflux proteins (OEP)"/>
    <property type="match status" value="1"/>
</dbReference>
<evidence type="ECO:0000256" key="9">
    <source>
        <dbReference type="SAM" id="SignalP"/>
    </source>
</evidence>
<keyword evidence="4" id="KW-1134">Transmembrane beta strand</keyword>
<proteinExistence type="inferred from homology"/>
<dbReference type="Proteomes" id="UP001596020">
    <property type="component" value="Unassembled WGS sequence"/>
</dbReference>
<evidence type="ECO:0000256" key="7">
    <source>
        <dbReference type="ARBA" id="ARBA00023237"/>
    </source>
</evidence>
<dbReference type="PANTHER" id="PTHR30026:SF20">
    <property type="entry name" value="OUTER MEMBRANE PROTEIN TOLC"/>
    <property type="match status" value="1"/>
</dbReference>
<dbReference type="EMBL" id="JBHSGO010000158">
    <property type="protein sequence ID" value="MFC4665958.1"/>
    <property type="molecule type" value="Genomic_DNA"/>
</dbReference>
<evidence type="ECO:0000256" key="5">
    <source>
        <dbReference type="ARBA" id="ARBA00022692"/>
    </source>
</evidence>
<keyword evidence="9" id="KW-0732">Signal</keyword>
<protein>
    <submittedName>
        <fullName evidence="10">TolC family protein</fullName>
    </submittedName>
</protein>
<evidence type="ECO:0000256" key="3">
    <source>
        <dbReference type="ARBA" id="ARBA00022448"/>
    </source>
</evidence>
<comment type="similarity">
    <text evidence="2">Belongs to the outer membrane factor (OMF) (TC 1.B.17) family.</text>
</comment>
<dbReference type="PANTHER" id="PTHR30026">
    <property type="entry name" value="OUTER MEMBRANE PROTEIN TOLC"/>
    <property type="match status" value="1"/>
</dbReference>
<name>A0ABV9K7N0_9PORP</name>
<keyword evidence="5" id="KW-0812">Transmembrane</keyword>
<keyword evidence="11" id="KW-1185">Reference proteome</keyword>
<sequence length="449" mass="51330">MKKRILLLLLVSLNFVSMCFSQTIWNVDECMRYASEHNNKVVSQSTRLKDAKIDRMAALGRFLPKIYGDANVRYSFGRSVNPETNTYKDISTFNNNYSISGSLPLFRGGALINELKLAKANLLLNKASLQEEKDMAALETFKAFIEVLYYEGTTRMAQEKIQESDSLLYKVKRMYELGLKGEADVIEVAAQYSEDDYNVTAQNNLLEMSKIKLKQSMNYPLLDSLNVDDNLLQSFDIDDVLLEDTIISETDLLSNPLMVQADAVMACAKYQYASSWGGVMPAIDFNAGMYSSYFKELHKRYPSFGTQLGNNLGYYVGINIQIPFFSGFDRIKDIKKAKNNYKQAQEDYKYKLSELQKLVAEAVFDRRASLKESLLARERVRKDETTYRISQRKYEEGLVTSLELRAAASALMKSKAELLQKQLNFLLQCRLVEYYKGEPLIHSSIKTLE</sequence>
<feature type="signal peptide" evidence="9">
    <location>
        <begin position="1"/>
        <end position="21"/>
    </location>
</feature>
<evidence type="ECO:0000313" key="10">
    <source>
        <dbReference type="EMBL" id="MFC4665958.1"/>
    </source>
</evidence>
<evidence type="ECO:0000256" key="2">
    <source>
        <dbReference type="ARBA" id="ARBA00007613"/>
    </source>
</evidence>
<evidence type="ECO:0000256" key="1">
    <source>
        <dbReference type="ARBA" id="ARBA00004442"/>
    </source>
</evidence>
<dbReference type="InterPro" id="IPR003423">
    <property type="entry name" value="OMP_efflux"/>
</dbReference>
<gene>
    <name evidence="10" type="ORF">ACFO3G_05005</name>
</gene>
<organism evidence="10 11">
    <name type="scientific">Falsiporphyromonas endometrii</name>
    <dbReference type="NCBI Taxonomy" id="1387297"/>
    <lineage>
        <taxon>Bacteria</taxon>
        <taxon>Pseudomonadati</taxon>
        <taxon>Bacteroidota</taxon>
        <taxon>Bacteroidia</taxon>
        <taxon>Bacteroidales</taxon>
        <taxon>Porphyromonadaceae</taxon>
        <taxon>Falsiporphyromonas</taxon>
    </lineage>
</organism>
<evidence type="ECO:0000256" key="4">
    <source>
        <dbReference type="ARBA" id="ARBA00022452"/>
    </source>
</evidence>
<dbReference type="SUPFAM" id="SSF56954">
    <property type="entry name" value="Outer membrane efflux proteins (OEP)"/>
    <property type="match status" value="1"/>
</dbReference>
<keyword evidence="8" id="KW-0175">Coiled coil</keyword>
<keyword evidence="3" id="KW-0813">Transport</keyword>
<evidence type="ECO:0000256" key="8">
    <source>
        <dbReference type="SAM" id="Coils"/>
    </source>
</evidence>
<dbReference type="Pfam" id="PF02321">
    <property type="entry name" value="OEP"/>
    <property type="match status" value="2"/>
</dbReference>
<evidence type="ECO:0000256" key="6">
    <source>
        <dbReference type="ARBA" id="ARBA00023136"/>
    </source>
</evidence>
<keyword evidence="6" id="KW-0472">Membrane</keyword>